<organism evidence="3 4">
    <name type="scientific">Hufsiella ginkgonis</name>
    <dbReference type="NCBI Taxonomy" id="2695274"/>
    <lineage>
        <taxon>Bacteria</taxon>
        <taxon>Pseudomonadati</taxon>
        <taxon>Bacteroidota</taxon>
        <taxon>Sphingobacteriia</taxon>
        <taxon>Sphingobacteriales</taxon>
        <taxon>Sphingobacteriaceae</taxon>
        <taxon>Hufsiella</taxon>
    </lineage>
</organism>
<dbReference type="GO" id="GO:0016757">
    <property type="term" value="F:glycosyltransferase activity"/>
    <property type="evidence" value="ECO:0007669"/>
    <property type="project" value="InterPro"/>
</dbReference>
<dbReference type="AlphaFoldDB" id="A0A7K1Y0W7"/>
<evidence type="ECO:0000313" key="3">
    <source>
        <dbReference type="EMBL" id="MXV16679.1"/>
    </source>
</evidence>
<dbReference type="PANTHER" id="PTHR45947:SF3">
    <property type="entry name" value="SULFOQUINOVOSYL TRANSFERASE SQD2"/>
    <property type="match status" value="1"/>
</dbReference>
<dbReference type="InterPro" id="IPR050194">
    <property type="entry name" value="Glycosyltransferase_grp1"/>
</dbReference>
<accession>A0A7K1Y0W7</accession>
<evidence type="ECO:0000259" key="1">
    <source>
        <dbReference type="Pfam" id="PF00534"/>
    </source>
</evidence>
<evidence type="ECO:0000259" key="2">
    <source>
        <dbReference type="Pfam" id="PF13439"/>
    </source>
</evidence>
<keyword evidence="4" id="KW-1185">Reference proteome</keyword>
<proteinExistence type="predicted"/>
<dbReference type="InterPro" id="IPR028098">
    <property type="entry name" value="Glyco_trans_4-like_N"/>
</dbReference>
<dbReference type="PANTHER" id="PTHR45947">
    <property type="entry name" value="SULFOQUINOVOSYL TRANSFERASE SQD2"/>
    <property type="match status" value="1"/>
</dbReference>
<sequence>MSNNFRIAFISDHASPLASPGSTDSGGQNVYVAETAKQLAKMGYSIDIFTRMENEHAASVVDWLPGVRVIHVKAGPAKIIPKEDILCYMPEFRDNLVAFITEEAARYDLVHAHFFMSGWVALELKRLLSIPFTVTFHALGRVRKIHQAENDRFPAERIEIEKAVIRGAEKIIAECPQDKSDLENLYQANPEKITIVPCGFSSAEFYPVNKDAARKKLGIAGDDFVLLQLGRMVPRKGIDNVIRAAGSLKGSASAVKLLVVGGECPAGKQASSPELLRLAAIAEDCGIREAVSFTGRKSRDLLKYYYAAADIFITTPWYEPFGITPLEAMACGLPVIGANVGGIKYSVVHGETGFLVPPNDPLALSEKIALLMEDRTLLKTMRFNALMHVNTHFKWDHIAALLSNVYRDMIFKWQTGQLVLPSFESIEAA</sequence>
<name>A0A7K1Y0W7_9SPHI</name>
<feature type="domain" description="Glycosyl transferase family 1" evidence="1">
    <location>
        <begin position="210"/>
        <end position="384"/>
    </location>
</feature>
<dbReference type="RefSeq" id="WP_160907657.1">
    <property type="nucleotide sequence ID" value="NZ_WVHS01000003.1"/>
</dbReference>
<dbReference type="Gene3D" id="3.40.50.2000">
    <property type="entry name" value="Glycogen Phosphorylase B"/>
    <property type="match status" value="2"/>
</dbReference>
<dbReference type="Proteomes" id="UP000451233">
    <property type="component" value="Unassembled WGS sequence"/>
</dbReference>
<feature type="domain" description="Glycosyltransferase subfamily 4-like N-terminal" evidence="2">
    <location>
        <begin position="26"/>
        <end position="200"/>
    </location>
</feature>
<protein>
    <submittedName>
        <fullName evidence="3">Glycosyltransferase</fullName>
    </submittedName>
</protein>
<dbReference type="SUPFAM" id="SSF53756">
    <property type="entry name" value="UDP-Glycosyltransferase/glycogen phosphorylase"/>
    <property type="match status" value="1"/>
</dbReference>
<keyword evidence="3" id="KW-0808">Transferase</keyword>
<evidence type="ECO:0000313" key="4">
    <source>
        <dbReference type="Proteomes" id="UP000451233"/>
    </source>
</evidence>
<dbReference type="Pfam" id="PF00534">
    <property type="entry name" value="Glycos_transf_1"/>
    <property type="match status" value="1"/>
</dbReference>
<gene>
    <name evidence="3" type="ORF">GS398_15365</name>
</gene>
<dbReference type="EMBL" id="WVHS01000003">
    <property type="protein sequence ID" value="MXV16679.1"/>
    <property type="molecule type" value="Genomic_DNA"/>
</dbReference>
<reference evidence="3 4" key="1">
    <citation type="submission" date="2019-11" db="EMBL/GenBank/DDBJ databases">
        <title>Pedobacter sp. HMF7056 Genome sequencing and assembly.</title>
        <authorList>
            <person name="Kang H."/>
            <person name="Kim H."/>
            <person name="Joh K."/>
        </authorList>
    </citation>
    <scope>NUCLEOTIDE SEQUENCE [LARGE SCALE GENOMIC DNA]</scope>
    <source>
        <strain evidence="3 4">HMF7056</strain>
    </source>
</reference>
<dbReference type="Pfam" id="PF13439">
    <property type="entry name" value="Glyco_transf_4"/>
    <property type="match status" value="1"/>
</dbReference>
<comment type="caution">
    <text evidence="3">The sequence shown here is derived from an EMBL/GenBank/DDBJ whole genome shotgun (WGS) entry which is preliminary data.</text>
</comment>
<dbReference type="InterPro" id="IPR001296">
    <property type="entry name" value="Glyco_trans_1"/>
</dbReference>